<reference evidence="2" key="1">
    <citation type="submission" date="2016-02" db="EMBL/GenBank/DDBJ databases">
        <authorList>
            <person name="Holder M.E."/>
            <person name="Ajami N.J."/>
            <person name="Petrosino J.F."/>
        </authorList>
    </citation>
    <scope>NUCLEOTIDE SEQUENCE [LARGE SCALE GENOMIC DNA]</scope>
    <source>
        <strain evidence="2">DSM 12838</strain>
    </source>
</reference>
<dbReference type="EMBL" id="CP014230">
    <property type="protein sequence ID" value="AMD92837.1"/>
    <property type="molecule type" value="Genomic_DNA"/>
</dbReference>
<gene>
    <name evidence="1" type="ORF">AXF15_06780</name>
</gene>
<dbReference type="AlphaFoldDB" id="A0A0X8JQ00"/>
<evidence type="ECO:0000313" key="1">
    <source>
        <dbReference type="EMBL" id="AMD92837.1"/>
    </source>
</evidence>
<name>A0A0X8JQ00_9BACT</name>
<organism evidence="1 2">
    <name type="scientific">Desulfomicrobium orale DSM 12838</name>
    <dbReference type="NCBI Taxonomy" id="888061"/>
    <lineage>
        <taxon>Bacteria</taxon>
        <taxon>Pseudomonadati</taxon>
        <taxon>Thermodesulfobacteriota</taxon>
        <taxon>Desulfovibrionia</taxon>
        <taxon>Desulfovibrionales</taxon>
        <taxon>Desulfomicrobiaceae</taxon>
        <taxon>Desulfomicrobium</taxon>
    </lineage>
</organism>
<protein>
    <submittedName>
        <fullName evidence="1">Uncharacterized protein</fullName>
    </submittedName>
</protein>
<keyword evidence="2" id="KW-1185">Reference proteome</keyword>
<evidence type="ECO:0000313" key="2">
    <source>
        <dbReference type="Proteomes" id="UP000063964"/>
    </source>
</evidence>
<dbReference type="Proteomes" id="UP000063964">
    <property type="component" value="Chromosome"/>
</dbReference>
<dbReference type="RefSeq" id="WP_066605117.1">
    <property type="nucleotide sequence ID" value="NZ_CP014230.1"/>
</dbReference>
<sequence length="109" mass="12328">MAVLSDIFFELVKTTGKDGRLTIDATHLEAHQTGASLLKRALSQCIECTKGRAQSATLFVTVTASLRFWRPRKSRSVITEMASSFWILYRGPKQFWRVMVMTKTGLMGR</sequence>
<dbReference type="KEGG" id="doa:AXF15_06780"/>
<accession>A0A0X8JQ00</accession>
<dbReference type="STRING" id="888061.AXF15_06780"/>
<proteinExistence type="predicted"/>